<name>A0A9N9I7T2_9GLOM</name>
<dbReference type="Proteomes" id="UP000789570">
    <property type="component" value="Unassembled WGS sequence"/>
</dbReference>
<dbReference type="AlphaFoldDB" id="A0A9N9I7T2"/>
<evidence type="ECO:0000313" key="3">
    <source>
        <dbReference type="Proteomes" id="UP000789570"/>
    </source>
</evidence>
<gene>
    <name evidence="2" type="ORF">FCALED_LOCUS14500</name>
</gene>
<keyword evidence="3" id="KW-1185">Reference proteome</keyword>
<organism evidence="2 3">
    <name type="scientific">Funneliformis caledonium</name>
    <dbReference type="NCBI Taxonomy" id="1117310"/>
    <lineage>
        <taxon>Eukaryota</taxon>
        <taxon>Fungi</taxon>
        <taxon>Fungi incertae sedis</taxon>
        <taxon>Mucoromycota</taxon>
        <taxon>Glomeromycotina</taxon>
        <taxon>Glomeromycetes</taxon>
        <taxon>Glomerales</taxon>
        <taxon>Glomeraceae</taxon>
        <taxon>Funneliformis</taxon>
    </lineage>
</organism>
<feature type="non-terminal residue" evidence="2">
    <location>
        <position position="78"/>
    </location>
</feature>
<accession>A0A9N9I7T2</accession>
<feature type="region of interest" description="Disordered" evidence="1">
    <location>
        <begin position="29"/>
        <end position="78"/>
    </location>
</feature>
<comment type="caution">
    <text evidence="2">The sequence shown here is derived from an EMBL/GenBank/DDBJ whole genome shotgun (WGS) entry which is preliminary data.</text>
</comment>
<evidence type="ECO:0000313" key="2">
    <source>
        <dbReference type="EMBL" id="CAG8723127.1"/>
    </source>
</evidence>
<dbReference type="EMBL" id="CAJVPQ010010581">
    <property type="protein sequence ID" value="CAG8723127.1"/>
    <property type="molecule type" value="Genomic_DNA"/>
</dbReference>
<proteinExistence type="predicted"/>
<evidence type="ECO:0000256" key="1">
    <source>
        <dbReference type="SAM" id="MobiDB-lite"/>
    </source>
</evidence>
<protein>
    <submittedName>
        <fullName evidence="2">16418_t:CDS:1</fullName>
    </submittedName>
</protein>
<sequence>NPDPVEPEDVNHHQFPPVRRLMTDTKLGGLPLRVESSPPEGKTALRRSPSLMTGMISPLRTSRHHPPSLMTGMDEWVK</sequence>
<reference evidence="2" key="1">
    <citation type="submission" date="2021-06" db="EMBL/GenBank/DDBJ databases">
        <authorList>
            <person name="Kallberg Y."/>
            <person name="Tangrot J."/>
            <person name="Rosling A."/>
        </authorList>
    </citation>
    <scope>NUCLEOTIDE SEQUENCE</scope>
    <source>
        <strain evidence="2">UK204</strain>
    </source>
</reference>